<keyword evidence="1" id="KW-0472">Membrane</keyword>
<evidence type="ECO:0000313" key="2">
    <source>
        <dbReference type="EMBL" id="KAF5761930.1"/>
    </source>
</evidence>
<dbReference type="Proteomes" id="UP000215914">
    <property type="component" value="Unassembled WGS sequence"/>
</dbReference>
<reference evidence="2" key="1">
    <citation type="journal article" date="2017" name="Nature">
        <title>The sunflower genome provides insights into oil metabolism, flowering and Asterid evolution.</title>
        <authorList>
            <person name="Badouin H."/>
            <person name="Gouzy J."/>
            <person name="Grassa C.J."/>
            <person name="Murat F."/>
            <person name="Staton S.E."/>
            <person name="Cottret L."/>
            <person name="Lelandais-Briere C."/>
            <person name="Owens G.L."/>
            <person name="Carrere S."/>
            <person name="Mayjonade B."/>
            <person name="Legrand L."/>
            <person name="Gill N."/>
            <person name="Kane N.C."/>
            <person name="Bowers J.E."/>
            <person name="Hubner S."/>
            <person name="Bellec A."/>
            <person name="Berard A."/>
            <person name="Berges H."/>
            <person name="Blanchet N."/>
            <person name="Boniface M.C."/>
            <person name="Brunel D."/>
            <person name="Catrice O."/>
            <person name="Chaidir N."/>
            <person name="Claudel C."/>
            <person name="Donnadieu C."/>
            <person name="Faraut T."/>
            <person name="Fievet G."/>
            <person name="Helmstetter N."/>
            <person name="King M."/>
            <person name="Knapp S.J."/>
            <person name="Lai Z."/>
            <person name="Le Paslier M.C."/>
            <person name="Lippi Y."/>
            <person name="Lorenzon L."/>
            <person name="Mandel J.R."/>
            <person name="Marage G."/>
            <person name="Marchand G."/>
            <person name="Marquand E."/>
            <person name="Bret-Mestries E."/>
            <person name="Morien E."/>
            <person name="Nambeesan S."/>
            <person name="Nguyen T."/>
            <person name="Pegot-Espagnet P."/>
            <person name="Pouilly N."/>
            <person name="Raftis F."/>
            <person name="Sallet E."/>
            <person name="Schiex T."/>
            <person name="Thomas J."/>
            <person name="Vandecasteele C."/>
            <person name="Vares D."/>
            <person name="Vear F."/>
            <person name="Vautrin S."/>
            <person name="Crespi M."/>
            <person name="Mangin B."/>
            <person name="Burke J.M."/>
            <person name="Salse J."/>
            <person name="Munos S."/>
            <person name="Vincourt P."/>
            <person name="Rieseberg L.H."/>
            <person name="Langlade N.B."/>
        </authorList>
    </citation>
    <scope>NUCLEOTIDE SEQUENCE</scope>
    <source>
        <tissue evidence="2">Leaves</tissue>
    </source>
</reference>
<sequence length="103" mass="12076">MDATRMSYSDFSLYIALYRYVHLKVPPLGPFWRTPFRGFNSFKNSYLLVDALMMGKCFVLLFGGTFLFMLYVMGCCQLLLICVDSCDLRVIMMNWIWVVQDLL</sequence>
<organism evidence="2 3">
    <name type="scientific">Helianthus annuus</name>
    <name type="common">Common sunflower</name>
    <dbReference type="NCBI Taxonomy" id="4232"/>
    <lineage>
        <taxon>Eukaryota</taxon>
        <taxon>Viridiplantae</taxon>
        <taxon>Streptophyta</taxon>
        <taxon>Embryophyta</taxon>
        <taxon>Tracheophyta</taxon>
        <taxon>Spermatophyta</taxon>
        <taxon>Magnoliopsida</taxon>
        <taxon>eudicotyledons</taxon>
        <taxon>Gunneridae</taxon>
        <taxon>Pentapetalae</taxon>
        <taxon>asterids</taxon>
        <taxon>campanulids</taxon>
        <taxon>Asterales</taxon>
        <taxon>Asteraceae</taxon>
        <taxon>Asteroideae</taxon>
        <taxon>Heliantheae alliance</taxon>
        <taxon>Heliantheae</taxon>
        <taxon>Helianthus</taxon>
    </lineage>
</organism>
<dbReference type="Gramene" id="mRNA:HanXRQr2_Chr16g0770751">
    <property type="protein sequence ID" value="mRNA:HanXRQr2_Chr16g0770751"/>
    <property type="gene ID" value="HanXRQr2_Chr16g0770751"/>
</dbReference>
<gene>
    <name evidence="2" type="ORF">HanXRQr2_Chr16g0770751</name>
</gene>
<feature type="transmembrane region" description="Helical" evidence="1">
    <location>
        <begin position="58"/>
        <end position="83"/>
    </location>
</feature>
<name>A0A9K3DVQ8_HELAN</name>
<dbReference type="EMBL" id="MNCJ02000331">
    <property type="protein sequence ID" value="KAF5761930.1"/>
    <property type="molecule type" value="Genomic_DNA"/>
</dbReference>
<evidence type="ECO:0000313" key="3">
    <source>
        <dbReference type="Proteomes" id="UP000215914"/>
    </source>
</evidence>
<keyword evidence="1" id="KW-1133">Transmembrane helix</keyword>
<evidence type="ECO:0000256" key="1">
    <source>
        <dbReference type="SAM" id="Phobius"/>
    </source>
</evidence>
<keyword evidence="3" id="KW-1185">Reference proteome</keyword>
<reference evidence="2" key="2">
    <citation type="submission" date="2020-06" db="EMBL/GenBank/DDBJ databases">
        <title>Helianthus annuus Genome sequencing and assembly Release 2.</title>
        <authorList>
            <person name="Gouzy J."/>
            <person name="Langlade N."/>
            <person name="Munos S."/>
        </authorList>
    </citation>
    <scope>NUCLEOTIDE SEQUENCE</scope>
    <source>
        <tissue evidence="2">Leaves</tissue>
    </source>
</reference>
<accession>A0A9K3DVQ8</accession>
<comment type="caution">
    <text evidence="2">The sequence shown here is derived from an EMBL/GenBank/DDBJ whole genome shotgun (WGS) entry which is preliminary data.</text>
</comment>
<proteinExistence type="predicted"/>
<protein>
    <recommendedName>
        <fullName evidence="4">Transmembrane protein</fullName>
    </recommendedName>
</protein>
<evidence type="ECO:0008006" key="4">
    <source>
        <dbReference type="Google" id="ProtNLM"/>
    </source>
</evidence>
<keyword evidence="1" id="KW-0812">Transmembrane</keyword>
<dbReference type="AlphaFoldDB" id="A0A9K3DVQ8"/>